<evidence type="ECO:0000256" key="2">
    <source>
        <dbReference type="ARBA" id="ARBA00022723"/>
    </source>
</evidence>
<dbReference type="InterPro" id="IPR032466">
    <property type="entry name" value="Metal_Hydrolase"/>
</dbReference>
<evidence type="ECO:0000256" key="3">
    <source>
        <dbReference type="ARBA" id="ARBA00022801"/>
    </source>
</evidence>
<gene>
    <name evidence="11" type="primary">nagA</name>
    <name evidence="11" type="ORF">CAG72_14765</name>
</gene>
<feature type="binding site" evidence="8">
    <location>
        <begin position="300"/>
        <end position="302"/>
    </location>
    <ligand>
        <name>substrate</name>
    </ligand>
</feature>
<feature type="binding site" evidence="9">
    <location>
        <position position="210"/>
    </location>
    <ligand>
        <name>Zn(2+)</name>
        <dbReference type="ChEBI" id="CHEBI:29105"/>
    </ligand>
</feature>
<dbReference type="PANTHER" id="PTHR11113:SF14">
    <property type="entry name" value="N-ACETYLGLUCOSAMINE-6-PHOSPHATE DEACETYLASE"/>
    <property type="match status" value="1"/>
</dbReference>
<feature type="binding site" evidence="9">
    <location>
        <position position="123"/>
    </location>
    <ligand>
        <name>Zn(2+)</name>
        <dbReference type="ChEBI" id="CHEBI:29105"/>
    </ligand>
</feature>
<evidence type="ECO:0000256" key="5">
    <source>
        <dbReference type="ARBA" id="ARBA00055797"/>
    </source>
</evidence>
<name>A0A7X4WD48_9GAMM</name>
<dbReference type="InterPro" id="IPR003764">
    <property type="entry name" value="GlcNAc_6-P_deAcase"/>
</dbReference>
<dbReference type="SUPFAM" id="SSF51556">
    <property type="entry name" value="Metallo-dependent hydrolases"/>
    <property type="match status" value="1"/>
</dbReference>
<evidence type="ECO:0000256" key="8">
    <source>
        <dbReference type="PIRSR" id="PIRSR038994-2"/>
    </source>
</evidence>
<feature type="domain" description="Amidohydrolase-related" evidence="10">
    <location>
        <begin position="44"/>
        <end position="373"/>
    </location>
</feature>
<dbReference type="EMBL" id="WXWW01000215">
    <property type="protein sequence ID" value="NAW66473.1"/>
    <property type="molecule type" value="Genomic_DNA"/>
</dbReference>
<evidence type="ECO:0000313" key="12">
    <source>
        <dbReference type="Proteomes" id="UP000465712"/>
    </source>
</evidence>
<dbReference type="Gene3D" id="2.30.40.10">
    <property type="entry name" value="Urease, subunit C, domain 1"/>
    <property type="match status" value="1"/>
</dbReference>
<dbReference type="NCBIfam" id="TIGR00221">
    <property type="entry name" value="nagA"/>
    <property type="match status" value="1"/>
</dbReference>
<dbReference type="Proteomes" id="UP000465712">
    <property type="component" value="Unassembled WGS sequence"/>
</dbReference>
<dbReference type="InterPro" id="IPR011059">
    <property type="entry name" value="Metal-dep_hydrolase_composite"/>
</dbReference>
<feature type="binding site" evidence="8">
    <location>
        <position position="221"/>
    </location>
    <ligand>
        <name>substrate</name>
    </ligand>
</feature>
<dbReference type="EC" id="3.5.1.25" evidence="11"/>
<dbReference type="PANTHER" id="PTHR11113">
    <property type="entry name" value="N-ACETYLGLUCOSAMINE-6-PHOSPHATE DEACETYLASE"/>
    <property type="match status" value="1"/>
</dbReference>
<feature type="binding site" evidence="8">
    <location>
        <begin position="213"/>
        <end position="214"/>
    </location>
    <ligand>
        <name>substrate</name>
    </ligand>
</feature>
<proteinExistence type="inferred from homology"/>
<comment type="cofactor">
    <cofactor evidence="9">
        <name>a divalent metal cation</name>
        <dbReference type="ChEBI" id="CHEBI:60240"/>
    </cofactor>
    <text evidence="9">Binds 1 divalent metal cation per subunit.</text>
</comment>
<evidence type="ECO:0000256" key="9">
    <source>
        <dbReference type="PIRSR" id="PIRSR038994-3"/>
    </source>
</evidence>
<dbReference type="AlphaFoldDB" id="A0A7X4WD48"/>
<keyword evidence="4 6" id="KW-0119">Carbohydrate metabolism</keyword>
<organism evidence="11 12">
    <name type="scientific">Photobacterium halotolerans</name>
    <dbReference type="NCBI Taxonomy" id="265726"/>
    <lineage>
        <taxon>Bacteria</taxon>
        <taxon>Pseudomonadati</taxon>
        <taxon>Pseudomonadota</taxon>
        <taxon>Gammaproteobacteria</taxon>
        <taxon>Vibrionales</taxon>
        <taxon>Vibrionaceae</taxon>
        <taxon>Photobacterium</taxon>
    </lineage>
</organism>
<evidence type="ECO:0000259" key="10">
    <source>
        <dbReference type="Pfam" id="PF01979"/>
    </source>
</evidence>
<dbReference type="PIRSF" id="PIRSF038994">
    <property type="entry name" value="NagA"/>
    <property type="match status" value="1"/>
</dbReference>
<dbReference type="CDD" id="cd00854">
    <property type="entry name" value="NagA"/>
    <property type="match status" value="1"/>
</dbReference>
<dbReference type="GO" id="GO:0008448">
    <property type="term" value="F:N-acetylglucosamine-6-phosphate deacetylase activity"/>
    <property type="evidence" value="ECO:0007669"/>
    <property type="project" value="UniProtKB-EC"/>
</dbReference>
<dbReference type="Gene3D" id="3.20.20.140">
    <property type="entry name" value="Metal-dependent hydrolases"/>
    <property type="match status" value="1"/>
</dbReference>
<evidence type="ECO:0000313" key="11">
    <source>
        <dbReference type="EMBL" id="NAW66473.1"/>
    </source>
</evidence>
<evidence type="ECO:0000256" key="6">
    <source>
        <dbReference type="PIRNR" id="PIRNR038994"/>
    </source>
</evidence>
<keyword evidence="2 9" id="KW-0479">Metal-binding</keyword>
<comment type="function">
    <text evidence="5">Involved in the first committed step in the biosynthesis of amino-sugar-nucleotides. Catalyzes the hydrolysis of the N-acetyl group of N-acetylglucosamine-6-phosphate (GlcNAc-6-P) to yield glucosamine 6-phosphate and acetate.</text>
</comment>
<dbReference type="GO" id="GO:0046872">
    <property type="term" value="F:metal ion binding"/>
    <property type="evidence" value="ECO:0007669"/>
    <property type="project" value="UniProtKB-KW"/>
</dbReference>
<dbReference type="GO" id="GO:0006046">
    <property type="term" value="P:N-acetylglucosamine catabolic process"/>
    <property type="evidence" value="ECO:0007669"/>
    <property type="project" value="TreeGrafter"/>
</dbReference>
<evidence type="ECO:0000256" key="1">
    <source>
        <dbReference type="ARBA" id="ARBA00010716"/>
    </source>
</evidence>
<comment type="similarity">
    <text evidence="1 6">Belongs to the metallo-dependent hydrolases superfamily. NagA family.</text>
</comment>
<feature type="active site" description="Proton donor/acceptor" evidence="7">
    <location>
        <position position="267"/>
    </location>
</feature>
<protein>
    <submittedName>
        <fullName evidence="11">N-acetylglucosamine-6-phosphate deacetylase</fullName>
        <ecNumber evidence="11">3.5.1.25</ecNumber>
    </submittedName>
</protein>
<comment type="caution">
    <text evidence="11">The sequence shown here is derived from an EMBL/GenBank/DDBJ whole genome shotgun (WGS) entry which is preliminary data.</text>
</comment>
<feature type="binding site" evidence="9">
    <location>
        <position position="189"/>
    </location>
    <ligand>
        <name>Zn(2+)</name>
        <dbReference type="ChEBI" id="CHEBI:29105"/>
    </ligand>
</feature>
<feature type="binding site" evidence="8">
    <location>
        <position position="245"/>
    </location>
    <ligand>
        <name>substrate</name>
    </ligand>
</feature>
<dbReference type="FunFam" id="3.20.20.140:FF:000004">
    <property type="entry name" value="N-acetylglucosamine-6-phosphate deacetylase"/>
    <property type="match status" value="1"/>
</dbReference>
<evidence type="ECO:0000256" key="7">
    <source>
        <dbReference type="PIRSR" id="PIRSR038994-1"/>
    </source>
</evidence>
<dbReference type="InterPro" id="IPR006680">
    <property type="entry name" value="Amidohydro-rel"/>
</dbReference>
<feature type="binding site" evidence="8">
    <location>
        <position position="134"/>
    </location>
    <ligand>
        <name>substrate</name>
    </ligand>
</feature>
<keyword evidence="3 6" id="KW-0378">Hydrolase</keyword>
<evidence type="ECO:0000256" key="4">
    <source>
        <dbReference type="ARBA" id="ARBA00023277"/>
    </source>
</evidence>
<sequence>MGMPIRARRLLTESGWRDQIAVYIENGQILALEHIESDQWDADILIPALIDTHVHGGAGVDVMDGNHHALEKLSQYLARQGVGAFLATTVTAPMDDIETALRQVAHSMQQGLSGAELLGSYLEGPYFTPQNKGAHPASLFRTANPEELDHLITVSENSLKVVALAPEQPFALETIQHLKTRGINVMLGHTAADYSTTLAALDAGADGLVHCFNGMKGIHHREPGTVGAGLSHDSAVIELIADGHHVHPAVMKMCCRCAPDRLVLISDAMRAAGMPDGEYQLGETQVTMKDGIVRTSSGGLAGSTLSLSCAIQNMVAQAGQPLEKAVEMASLIPARLLGIDDRLGSIVPGKTASLVALNHDLQVVSTWVQGKQVWTAPV</sequence>
<dbReference type="Pfam" id="PF01979">
    <property type="entry name" value="Amidohydro_1"/>
    <property type="match status" value="1"/>
</dbReference>
<reference evidence="11 12" key="1">
    <citation type="submission" date="2017-05" db="EMBL/GenBank/DDBJ databases">
        <title>High clonality and local adaptation shapes Vibrionaceae linages within an endangered oasis.</title>
        <authorList>
            <person name="Vazquez-Rosas-Landa M."/>
        </authorList>
    </citation>
    <scope>NUCLEOTIDE SEQUENCE [LARGE SCALE GENOMIC DNA]</scope>
    <source>
        <strain evidence="11 12">P46_P4S1P180</strain>
    </source>
</reference>
<dbReference type="SUPFAM" id="SSF51338">
    <property type="entry name" value="Composite domain of metallo-dependent hydrolases"/>
    <property type="match status" value="1"/>
</dbReference>
<accession>A0A7X4WD48</accession>